<dbReference type="GO" id="GO:0016887">
    <property type="term" value="F:ATP hydrolysis activity"/>
    <property type="evidence" value="ECO:0007669"/>
    <property type="project" value="InterPro"/>
</dbReference>
<dbReference type="InterPro" id="IPR017871">
    <property type="entry name" value="ABC_transporter-like_CS"/>
</dbReference>
<feature type="transmembrane region" description="Helical" evidence="8">
    <location>
        <begin position="1215"/>
        <end position="1242"/>
    </location>
</feature>
<evidence type="ECO:0000256" key="3">
    <source>
        <dbReference type="ARBA" id="ARBA00022741"/>
    </source>
</evidence>
<dbReference type="PROSITE" id="PS00211">
    <property type="entry name" value="ABC_TRANSPORTER_1"/>
    <property type="match status" value="2"/>
</dbReference>
<dbReference type="InterPro" id="IPR026082">
    <property type="entry name" value="ABCA"/>
</dbReference>
<dbReference type="OrthoDB" id="6512918at2759"/>
<dbReference type="KEGG" id="dpte:113791399"/>
<dbReference type="InterPro" id="IPR027417">
    <property type="entry name" value="P-loop_NTPase"/>
</dbReference>
<evidence type="ECO:0000256" key="2">
    <source>
        <dbReference type="ARBA" id="ARBA00022692"/>
    </source>
</evidence>
<gene>
    <name evidence="11" type="primary">LOC113791399</name>
</gene>
<evidence type="ECO:0000313" key="10">
    <source>
        <dbReference type="Proteomes" id="UP000515146"/>
    </source>
</evidence>
<keyword evidence="2 8" id="KW-0812">Transmembrane</keyword>
<dbReference type="Pfam" id="PF00005">
    <property type="entry name" value="ABC_tran"/>
    <property type="match status" value="2"/>
</dbReference>
<feature type="transmembrane region" description="Helical" evidence="8">
    <location>
        <begin position="1262"/>
        <end position="1286"/>
    </location>
</feature>
<dbReference type="PANTHER" id="PTHR19229">
    <property type="entry name" value="ATP-BINDING CASSETTE TRANSPORTER SUBFAMILY A ABCA"/>
    <property type="match status" value="1"/>
</dbReference>
<dbReference type="PANTHER" id="PTHR19229:SF250">
    <property type="entry name" value="ABC TRANSPORTER DOMAIN-CONTAINING PROTEIN-RELATED"/>
    <property type="match status" value="1"/>
</dbReference>
<dbReference type="Proteomes" id="UP000515146">
    <property type="component" value="Unplaced"/>
</dbReference>
<feature type="domain" description="ABC transporter" evidence="9">
    <location>
        <begin position="1545"/>
        <end position="1777"/>
    </location>
</feature>
<accession>A0A6P6XVU2</accession>
<feature type="transmembrane region" description="Helical" evidence="8">
    <location>
        <begin position="1030"/>
        <end position="1052"/>
    </location>
</feature>
<dbReference type="InterPro" id="IPR003593">
    <property type="entry name" value="AAA+_ATPase"/>
</dbReference>
<evidence type="ECO:0000313" key="11">
    <source>
        <dbReference type="RefSeq" id="XP_027196976.1"/>
    </source>
</evidence>
<dbReference type="InterPro" id="IPR056264">
    <property type="entry name" value="R2_ABCA1-4-like"/>
</dbReference>
<feature type="compositionally biased region" description="Basic and acidic residues" evidence="7">
    <location>
        <begin position="148"/>
        <end position="161"/>
    </location>
</feature>
<dbReference type="InParanoid" id="A0A6P6XVU2"/>
<dbReference type="Pfam" id="PF12698">
    <property type="entry name" value="ABC2_membrane_3"/>
    <property type="match status" value="2"/>
</dbReference>
<dbReference type="Gene3D" id="3.40.50.300">
    <property type="entry name" value="P-loop containing nucleotide triphosphate hydrolases"/>
    <property type="match status" value="2"/>
</dbReference>
<feature type="region of interest" description="Disordered" evidence="7">
    <location>
        <begin position="1"/>
        <end position="76"/>
    </location>
</feature>
<keyword evidence="6 8" id="KW-0472">Membrane</keyword>
<dbReference type="InterPro" id="IPR003439">
    <property type="entry name" value="ABC_transporter-like_ATP-bd"/>
</dbReference>
<evidence type="ECO:0000256" key="6">
    <source>
        <dbReference type="ARBA" id="ARBA00023136"/>
    </source>
</evidence>
<dbReference type="GO" id="GO:0005524">
    <property type="term" value="F:ATP binding"/>
    <property type="evidence" value="ECO:0007669"/>
    <property type="project" value="UniProtKB-KW"/>
</dbReference>
<feature type="transmembrane region" description="Helical" evidence="8">
    <location>
        <begin position="514"/>
        <end position="537"/>
    </location>
</feature>
<feature type="transmembrane region" description="Helical" evidence="8">
    <location>
        <begin position="406"/>
        <end position="434"/>
    </location>
</feature>
<evidence type="ECO:0000259" key="9">
    <source>
        <dbReference type="PROSITE" id="PS50893"/>
    </source>
</evidence>
<dbReference type="Pfam" id="PF23321">
    <property type="entry name" value="R1_ABCA1"/>
    <property type="match status" value="1"/>
</dbReference>
<evidence type="ECO:0000256" key="5">
    <source>
        <dbReference type="ARBA" id="ARBA00022989"/>
    </source>
</evidence>
<keyword evidence="4" id="KW-0067">ATP-binding</keyword>
<dbReference type="SMART" id="SM00382">
    <property type="entry name" value="AAA"/>
    <property type="match status" value="2"/>
</dbReference>
<dbReference type="CDD" id="cd03263">
    <property type="entry name" value="ABC_subfamily_A"/>
    <property type="match status" value="2"/>
</dbReference>
<keyword evidence="5 8" id="KW-1133">Transmembrane helix</keyword>
<dbReference type="InterPro" id="IPR013525">
    <property type="entry name" value="ABC2_TM"/>
</dbReference>
<dbReference type="GO" id="GO:0140359">
    <property type="term" value="F:ABC-type transporter activity"/>
    <property type="evidence" value="ECO:0007669"/>
    <property type="project" value="InterPro"/>
</dbReference>
<feature type="transmembrane region" description="Helical" evidence="8">
    <location>
        <begin position="558"/>
        <end position="579"/>
    </location>
</feature>
<dbReference type="RefSeq" id="XP_027196976.1">
    <property type="nucleotide sequence ID" value="XM_027341175.1"/>
</dbReference>
<comment type="subcellular location">
    <subcellularLocation>
        <location evidence="1">Membrane</location>
        <topology evidence="1">Multi-pass membrane protein</topology>
    </subcellularLocation>
</comment>
<keyword evidence="3" id="KW-0547">Nucleotide-binding</keyword>
<dbReference type="GO" id="GO:0016020">
    <property type="term" value="C:membrane"/>
    <property type="evidence" value="ECO:0007669"/>
    <property type="project" value="UniProtKB-SubCell"/>
</dbReference>
<organism evidence="10 11">
    <name type="scientific">Dermatophagoides pteronyssinus</name>
    <name type="common">European house dust mite</name>
    <dbReference type="NCBI Taxonomy" id="6956"/>
    <lineage>
        <taxon>Eukaryota</taxon>
        <taxon>Metazoa</taxon>
        <taxon>Ecdysozoa</taxon>
        <taxon>Arthropoda</taxon>
        <taxon>Chelicerata</taxon>
        <taxon>Arachnida</taxon>
        <taxon>Acari</taxon>
        <taxon>Acariformes</taxon>
        <taxon>Sarcoptiformes</taxon>
        <taxon>Astigmata</taxon>
        <taxon>Psoroptidia</taxon>
        <taxon>Analgoidea</taxon>
        <taxon>Pyroglyphidae</taxon>
        <taxon>Dermatophagoidinae</taxon>
        <taxon>Dermatophagoides</taxon>
    </lineage>
</organism>
<dbReference type="OMA" id="KDERGQM"/>
<dbReference type="FunFam" id="3.40.50.300:FF:002470">
    <property type="entry name" value="ABC transporter, putative"/>
    <property type="match status" value="1"/>
</dbReference>
<dbReference type="FunFam" id="3.40.50.300:FF:000933">
    <property type="entry name" value="ABC transporter A family member 7"/>
    <property type="match status" value="1"/>
</dbReference>
<evidence type="ECO:0000256" key="8">
    <source>
        <dbReference type="SAM" id="Phobius"/>
    </source>
</evidence>
<proteinExistence type="predicted"/>
<feature type="transmembrane region" description="Helical" evidence="8">
    <location>
        <begin position="1373"/>
        <end position="1393"/>
    </location>
</feature>
<feature type="transmembrane region" description="Helical" evidence="8">
    <location>
        <begin position="103"/>
        <end position="126"/>
    </location>
</feature>
<sequence>MSPTLTTITISPTTTTPTVTTTTTTTMNSTSKAPSGSKAASGSTAASGSASSSSSSNSPPMYDDPETHLLNRRRNNNSKSSEMRIYMKQLFILLWKSFIIRRVHYISTFFELIGPILLILLFAFIYSNSSMVTQAPEDSKTTLSPHAKLNENEANHQDNEEEKIREIIKDDNTMKPAQHFRNPTLLVDFSAAIPILKQIYYTPDTQETGRILATLKRSLSDLPIEIKNDKDEVMKTFVNATQNVEIMVEQMKYDLKNVEFMDFYPLILGLHIHKIDLENGHLVYDVIIPARTAAHSSLNAYPQKSSQAPNSLQNIWNIPIVEITSRLNREFLRQYSNSSIDLKQITLNRMPYPAYRDPKIEFLSIFDLLGLFTLISYTLFVPLIVKRITDEKSSKSKELLRMIGTADIVFWAAHFINYFFVILIHALGFTIAFTMFKNPIIVHSSVIIFFITFVLFGMQMIMFSMLITTVFNKPVIAVIATTILWLMISVIIFRGWVPSINNETIGNKCFATRFFLSMLPMGSIMWFISILGTFESFDQSLTFSTINHSTIAYGDLTILLVIISVIISFALYAFLIWYVDSVWPFQYGVPKRPWFIFDPSYWHPKKDIASFQLEPPELNSQAFEPDPIRLQSAIEIQNITKKFPGNKVAVDRLWLKIYSKQLTVLLGHNGAGKSTTMNMITGIYPSSSGNIFVNGYDIFTQTRMARQSIGLCTQENIIFPELTVFEHLKLFAVLKDTKLSNIDREVERVLNLLQLTKKSATRASRLSGGMKRKLQLGMAMIGRTEILILDEPTSGLDPEARRVIWDLLISLRREKTILLTTHYMEEADVLGDRIAIMNQGRLSCCGTPFFLKNAFGTGYQLRVEKQSNNFNSSRFLNIITKYIPTAKFKSEIETEVIYTLNEKNVENNRKKELNKSDEDIDEQKKRFKKQFPPFFRDLEQNLENYGINSFGLSYSTLEDVFIAVENDDSILESQFSKTNNRDHSLNDDNHNNQNWTPRLTPKSEMITGCALVKNQFIALVLKRFHYARRYWQMVLLQLVIPLLIFILAMRIASLFSNLRKNQNFDPIPINTEHLYGPNMESYFQGESELYESYKRIVSDRDHGQVIFTGNFDARISFEDYILNHNDGAIGHYIQKVLFGLQDNQTKSSYKIWYNEEQTYSAWLSVKIFFDTLLDMASPQHLKSKVGIDMTFKPVLIEEKINENPESLTKSMASLILSWLVCCLLLLPIAFPFLAASYVLYPIKERTTKSKLLQMMAGVSPSIFWISHFIFDLAYHLLTISILYLFIYLFDADNVFFDPDSKSSAEVLFVILFVFGMGTIPLAYFLTYIFDVNSSGFTFAVIVFLIMGLIGNLFMGVCDFLINNFGIRSGFLNATQAVLPYIRCIPIFSMLFGYQKLYKSNLFYKLCSTVGKNLEELCKNLTDNNDQFGMNQMLKGCCPDICQEDDSCYDSGSYSFGRFGSGPEILTLFGSGLVFMVLVILYENFQQYSRKYLINSIEHLYNQILGRNLSESNDSIALEDSDVSKEKRRVESILSERSQRDNVDLLLVHGLTKHFGSFTAVDHLSFGVRHDECFGLLGVNGAGKTTTFSMLTGDIFPSDGNAIMDGRIDLINNLSEFRRDIGYCPQFDALLDNLTGVETLKLMGALRGIPWRRLSNEVKDLIRMVDLQEHAKKRTQTYSGGNKRKLSIAVSLIGNPKMLFLDEPTAGVDPSARRKIWRTLVLVRQLFNSVIILTSHSMEECEALCSRIAIMVSGRFRCLGSTQHLRAKYGQGYTIQIRLKRENEINKDYSNECQRRITEAIPSARLRDHHQSLMAYQVEDKSIKWSKLFEIMGQIDKELQLEDYIISDTTLENIFILFARNQQQNQKQQKTNKDKKD</sequence>
<dbReference type="PROSITE" id="PS50893">
    <property type="entry name" value="ABC_TRANSPORTER_2"/>
    <property type="match status" value="2"/>
</dbReference>
<feature type="transmembrane region" description="Helical" evidence="8">
    <location>
        <begin position="1335"/>
        <end position="1361"/>
    </location>
</feature>
<keyword evidence="10" id="KW-1185">Reference proteome</keyword>
<feature type="domain" description="ABC transporter" evidence="9">
    <location>
        <begin position="634"/>
        <end position="864"/>
    </location>
</feature>
<evidence type="ECO:0000256" key="1">
    <source>
        <dbReference type="ARBA" id="ARBA00004141"/>
    </source>
</evidence>
<protein>
    <submittedName>
        <fullName evidence="11">Retinal-specific ATP-binding cassette transporter-like</fullName>
    </submittedName>
</protein>
<dbReference type="SUPFAM" id="SSF52540">
    <property type="entry name" value="P-loop containing nucleoside triphosphate hydrolases"/>
    <property type="match status" value="2"/>
</dbReference>
<feature type="transmembrane region" description="Helical" evidence="8">
    <location>
        <begin position="362"/>
        <end position="385"/>
    </location>
</feature>
<evidence type="ECO:0000256" key="4">
    <source>
        <dbReference type="ARBA" id="ARBA00022840"/>
    </source>
</evidence>
<feature type="transmembrane region" description="Helical" evidence="8">
    <location>
        <begin position="1464"/>
        <end position="1481"/>
    </location>
</feature>
<name>A0A6P6XVU2_DERPT</name>
<feature type="transmembrane region" description="Helical" evidence="8">
    <location>
        <begin position="1306"/>
        <end position="1329"/>
    </location>
</feature>
<evidence type="ECO:0000256" key="7">
    <source>
        <dbReference type="SAM" id="MobiDB-lite"/>
    </source>
</evidence>
<feature type="transmembrane region" description="Helical" evidence="8">
    <location>
        <begin position="475"/>
        <end position="494"/>
    </location>
</feature>
<feature type="transmembrane region" description="Helical" evidence="8">
    <location>
        <begin position="440"/>
        <end position="463"/>
    </location>
</feature>
<feature type="compositionally biased region" description="Low complexity" evidence="7">
    <location>
        <begin position="1"/>
        <end position="60"/>
    </location>
</feature>
<feature type="region of interest" description="Disordered" evidence="7">
    <location>
        <begin position="136"/>
        <end position="161"/>
    </location>
</feature>
<reference evidence="11" key="1">
    <citation type="submission" date="2025-08" db="UniProtKB">
        <authorList>
            <consortium name="RefSeq"/>
        </authorList>
    </citation>
    <scope>IDENTIFICATION</scope>
    <source>
        <strain evidence="11">Airmid</strain>
    </source>
</reference>
<dbReference type="GO" id="GO:0005319">
    <property type="term" value="F:lipid transporter activity"/>
    <property type="evidence" value="ECO:0007669"/>
    <property type="project" value="TreeGrafter"/>
</dbReference>